<dbReference type="STRING" id="1882918.BCY86_06255"/>
<evidence type="ECO:0000256" key="3">
    <source>
        <dbReference type="ARBA" id="ARBA00022840"/>
    </source>
</evidence>
<dbReference type="SUPFAM" id="SSF55931">
    <property type="entry name" value="Glutamine synthetase/guanido kinase"/>
    <property type="match status" value="1"/>
</dbReference>
<comment type="similarity">
    <text evidence="4">Belongs to the glutamate--cysteine ligase type 2 family. EgtA subfamily.</text>
</comment>
<protein>
    <recommendedName>
        <fullName evidence="4">Glutamate--cysteine ligase</fullName>
        <ecNumber evidence="4">6.3.2.2</ecNumber>
    </recommendedName>
</protein>
<accession>A0A1L6MXV6</accession>
<dbReference type="EC" id="6.3.2.2" evidence="4"/>
<keyword evidence="3 4" id="KW-0067">ATP-binding</keyword>
<dbReference type="Pfam" id="PF04107">
    <property type="entry name" value="GCS2"/>
    <property type="match status" value="1"/>
</dbReference>
<keyword evidence="2 4" id="KW-0547">Nucleotide-binding</keyword>
<dbReference type="EMBL" id="CP016908">
    <property type="protein sequence ID" value="APS00322.1"/>
    <property type="molecule type" value="Genomic_DNA"/>
</dbReference>
<dbReference type="InterPro" id="IPR014746">
    <property type="entry name" value="Gln_synth/guanido_kin_cat_dom"/>
</dbReference>
<dbReference type="KEGG" id="pabo:BCY86_06255"/>
<dbReference type="OrthoDB" id="9780152at2"/>
<comment type="function">
    <text evidence="4">Catalyzes the synthesis of gamma-glutamylcysteine (gamma-GC).</text>
</comment>
<dbReference type="AlphaFoldDB" id="A0A1L6MXV6"/>
<dbReference type="GO" id="GO:0004357">
    <property type="term" value="F:glutamate-cysteine ligase activity"/>
    <property type="evidence" value="ECO:0007669"/>
    <property type="project" value="UniProtKB-UniRule"/>
</dbReference>
<dbReference type="InterPro" id="IPR035434">
    <property type="entry name" value="GCL_bact_plant"/>
</dbReference>
<keyword evidence="6" id="KW-1185">Reference proteome</keyword>
<name>A0A1L6MXV6_9BACT</name>
<evidence type="ECO:0000313" key="5">
    <source>
        <dbReference type="EMBL" id="APS00322.1"/>
    </source>
</evidence>
<dbReference type="GO" id="GO:0005524">
    <property type="term" value="F:ATP binding"/>
    <property type="evidence" value="ECO:0007669"/>
    <property type="project" value="UniProtKB-UniRule"/>
</dbReference>
<comment type="catalytic activity">
    <reaction evidence="4">
        <text>L-cysteine + L-glutamate + ATP = gamma-L-glutamyl-L-cysteine + ADP + phosphate + H(+)</text>
        <dbReference type="Rhea" id="RHEA:13285"/>
        <dbReference type="ChEBI" id="CHEBI:15378"/>
        <dbReference type="ChEBI" id="CHEBI:29985"/>
        <dbReference type="ChEBI" id="CHEBI:30616"/>
        <dbReference type="ChEBI" id="CHEBI:35235"/>
        <dbReference type="ChEBI" id="CHEBI:43474"/>
        <dbReference type="ChEBI" id="CHEBI:58173"/>
        <dbReference type="ChEBI" id="CHEBI:456216"/>
        <dbReference type="EC" id="6.3.2.2"/>
    </reaction>
</comment>
<dbReference type="PANTHER" id="PTHR34378">
    <property type="entry name" value="GLUTAMATE--CYSTEINE LIGASE, CHLOROPLASTIC"/>
    <property type="match status" value="1"/>
</dbReference>
<dbReference type="RefSeq" id="WP_075276986.1">
    <property type="nucleotide sequence ID" value="NZ_CP016908.1"/>
</dbReference>
<proteinExistence type="inferred from homology"/>
<dbReference type="GO" id="GO:0006750">
    <property type="term" value="P:glutathione biosynthetic process"/>
    <property type="evidence" value="ECO:0007669"/>
    <property type="project" value="UniProtKB-UniRule"/>
</dbReference>
<evidence type="ECO:0000313" key="6">
    <source>
        <dbReference type="Proteomes" id="UP000185544"/>
    </source>
</evidence>
<evidence type="ECO:0000256" key="2">
    <source>
        <dbReference type="ARBA" id="ARBA00022741"/>
    </source>
</evidence>
<reference evidence="5 6" key="1">
    <citation type="submission" date="2016-08" db="EMBL/GenBank/DDBJ databases">
        <title>Identification and validation of antigenic proteins from Pajaroellobacter abortibovis using de-novo genome sequence assembly and reverse vaccinology.</title>
        <authorList>
            <person name="Welly B.T."/>
            <person name="Miller M.R."/>
            <person name="Stott J.L."/>
            <person name="Blanchard M.T."/>
            <person name="Islas-Trejo A.D."/>
            <person name="O'Rourke S.M."/>
            <person name="Young A.E."/>
            <person name="Medrano J.F."/>
            <person name="Van Eenennaam A.L."/>
        </authorList>
    </citation>
    <scope>NUCLEOTIDE SEQUENCE [LARGE SCALE GENOMIC DNA]</scope>
    <source>
        <strain evidence="5 6">BTF92-0548A/99-0131</strain>
    </source>
</reference>
<organism evidence="5 6">
    <name type="scientific">Pajaroellobacter abortibovis</name>
    <dbReference type="NCBI Taxonomy" id="1882918"/>
    <lineage>
        <taxon>Bacteria</taxon>
        <taxon>Pseudomonadati</taxon>
        <taxon>Myxococcota</taxon>
        <taxon>Polyangia</taxon>
        <taxon>Polyangiales</taxon>
        <taxon>Polyangiaceae</taxon>
    </lineage>
</organism>
<keyword evidence="1 4" id="KW-0436">Ligase</keyword>
<sequence>MANVSSNGDQLIRTYEDLLRVFEEAQDPNRQYIGIEVEKWAIFVNTGGPLPYRGAASILTIFEVLQAEYGWQPIYEVEGGPLIALKRGDAYITLEPGAQLEWSGAACCGLHQVAEEMRVHMRELEPISSKMGIAWLSLGFHPFAEREQLGWAPKMRYEVMRNYLPTRGKHGLDMMLRTCAVQANYDYRNEEDAMRKLRLALKLAPLISAIFANSPWVEGEAWGGMSLRSKVWLDVDCARTGLIPQVWDPRSRWMDYVQWALDVPMFMFIRNGKQVNNAGQTFRNFWKDGWQGHRPVCADWIAHLNTLFPEVRLKRTLEVRSADAQAGRYTCALPALWTGILYDPRAFEEIEEWCADWTLEEVDQMRRKVGEEGLQQLFRGRPLYQWAEKLVYVAQEGLARRGQHNAEGNDERVYLKGISELVSRGLTPAQEMMAFVNSASSFREAVLTCADVHERLAR</sequence>
<evidence type="ECO:0000256" key="1">
    <source>
        <dbReference type="ARBA" id="ARBA00022598"/>
    </source>
</evidence>
<dbReference type="PANTHER" id="PTHR34378:SF1">
    <property type="entry name" value="GLUTAMATE--CYSTEINE LIGASE, CHLOROPLASTIC"/>
    <property type="match status" value="1"/>
</dbReference>
<dbReference type="PIRSF" id="PIRSF017901">
    <property type="entry name" value="GCL"/>
    <property type="match status" value="1"/>
</dbReference>
<evidence type="ECO:0000256" key="4">
    <source>
        <dbReference type="PIRNR" id="PIRNR017901"/>
    </source>
</evidence>
<gene>
    <name evidence="5" type="ORF">BCY86_06255</name>
</gene>
<dbReference type="InterPro" id="IPR006336">
    <property type="entry name" value="GCS2"/>
</dbReference>
<dbReference type="Gene3D" id="3.30.590.20">
    <property type="match status" value="1"/>
</dbReference>
<dbReference type="Proteomes" id="UP000185544">
    <property type="component" value="Chromosome"/>
</dbReference>